<gene>
    <name evidence="3" type="ORF">ACCAA_1170024</name>
</gene>
<keyword evidence="2" id="KW-1133">Transmembrane helix</keyword>
<accession>A0A1A8XGQ0</accession>
<protein>
    <submittedName>
        <fullName evidence="3">Uncharacterized protein</fullName>
    </submittedName>
</protein>
<sequence length="125" mass="13483">MFENPCRMSHTSGACSLTLAKSFSRSPFFVWLLKKTLSHLMLPPLGPLIVATIGLLLLPRRRPQMGFLPGVIGERSVGTPLGAVANVPAQSKADGVLGTWVECRGSLDGNDGLPQNDPHKRRKPV</sequence>
<evidence type="ECO:0000313" key="4">
    <source>
        <dbReference type="Proteomes" id="UP000199169"/>
    </source>
</evidence>
<name>A0A1A8XGQ0_9PROT</name>
<keyword evidence="2" id="KW-0812">Transmembrane</keyword>
<reference evidence="4" key="1">
    <citation type="submission" date="2016-06" db="EMBL/GenBank/DDBJ databases">
        <authorList>
            <person name="McIlroy S.J."/>
            <person name="Karst S.M."/>
            <person name="Albertsen M."/>
        </authorList>
    </citation>
    <scope>NUCLEOTIDE SEQUENCE [LARGE SCALE GENOMIC DNA]</scope>
</reference>
<feature type="region of interest" description="Disordered" evidence="1">
    <location>
        <begin position="106"/>
        <end position="125"/>
    </location>
</feature>
<dbReference type="AlphaFoldDB" id="A0A1A8XGQ0"/>
<keyword evidence="4" id="KW-1185">Reference proteome</keyword>
<evidence type="ECO:0000256" key="2">
    <source>
        <dbReference type="SAM" id="Phobius"/>
    </source>
</evidence>
<feature type="transmembrane region" description="Helical" evidence="2">
    <location>
        <begin position="40"/>
        <end position="58"/>
    </location>
</feature>
<evidence type="ECO:0000256" key="1">
    <source>
        <dbReference type="SAM" id="MobiDB-lite"/>
    </source>
</evidence>
<proteinExistence type="predicted"/>
<dbReference type="Proteomes" id="UP000199169">
    <property type="component" value="Unassembled WGS sequence"/>
</dbReference>
<organism evidence="3 4">
    <name type="scientific">Candidatus Accumulibacter aalborgensis</name>
    <dbReference type="NCBI Taxonomy" id="1860102"/>
    <lineage>
        <taxon>Bacteria</taxon>
        <taxon>Pseudomonadati</taxon>
        <taxon>Pseudomonadota</taxon>
        <taxon>Betaproteobacteria</taxon>
        <taxon>Candidatus Accumulibacter</taxon>
    </lineage>
</organism>
<dbReference type="EMBL" id="FLQX01000021">
    <property type="protein sequence ID" value="SBT03881.1"/>
    <property type="molecule type" value="Genomic_DNA"/>
</dbReference>
<evidence type="ECO:0000313" key="3">
    <source>
        <dbReference type="EMBL" id="SBT03881.1"/>
    </source>
</evidence>
<keyword evidence="2" id="KW-0472">Membrane</keyword>